<keyword evidence="2" id="KW-0805">Transcription regulation</keyword>
<evidence type="ECO:0000313" key="7">
    <source>
        <dbReference type="EMBL" id="CAD1791587.1"/>
    </source>
</evidence>
<dbReference type="InterPro" id="IPR036390">
    <property type="entry name" value="WH_DNA-bd_sf"/>
</dbReference>
<dbReference type="Pfam" id="PF00126">
    <property type="entry name" value="HTH_1"/>
    <property type="match status" value="1"/>
</dbReference>
<accession>A0A8E4GFB7</accession>
<dbReference type="InterPro" id="IPR000847">
    <property type="entry name" value="LysR_HTH_N"/>
</dbReference>
<evidence type="ECO:0000256" key="1">
    <source>
        <dbReference type="ARBA" id="ARBA00009437"/>
    </source>
</evidence>
<evidence type="ECO:0000313" key="6">
    <source>
        <dbReference type="EMBL" id="CAD0326155.1"/>
    </source>
</evidence>
<dbReference type="GO" id="GO:0043565">
    <property type="term" value="F:sequence-specific DNA binding"/>
    <property type="evidence" value="ECO:0007669"/>
    <property type="project" value="TreeGrafter"/>
</dbReference>
<dbReference type="PROSITE" id="PS50931">
    <property type="entry name" value="HTH_LYSR"/>
    <property type="match status" value="1"/>
</dbReference>
<evidence type="ECO:0000256" key="3">
    <source>
        <dbReference type="ARBA" id="ARBA00023125"/>
    </source>
</evidence>
<dbReference type="AlphaFoldDB" id="A0A8E4GFB7"/>
<dbReference type="GO" id="GO:0003700">
    <property type="term" value="F:DNA-binding transcription factor activity"/>
    <property type="evidence" value="ECO:0007669"/>
    <property type="project" value="InterPro"/>
</dbReference>
<keyword evidence="4" id="KW-0804">Transcription</keyword>
<reference evidence="7 8" key="1">
    <citation type="submission" date="2020-07" db="EMBL/GenBank/DDBJ databases">
        <authorList>
            <person name="Teixeira M."/>
        </authorList>
    </citation>
    <scope>NUCLEOTIDE SEQUENCE [LARGE SCALE GENOMIC DNA]</scope>
    <source>
        <strain evidence="7">1</strain>
        <strain evidence="6">Xanthomonas sp. CPBF 367</strain>
    </source>
</reference>
<dbReference type="InterPro" id="IPR005119">
    <property type="entry name" value="LysR_subst-bd"/>
</dbReference>
<dbReference type="EMBL" id="LR861803">
    <property type="protein sequence ID" value="CAD1791587.1"/>
    <property type="molecule type" value="Genomic_DNA"/>
</dbReference>
<dbReference type="InterPro" id="IPR058163">
    <property type="entry name" value="LysR-type_TF_proteobact-type"/>
</dbReference>
<evidence type="ECO:0000256" key="4">
    <source>
        <dbReference type="ARBA" id="ARBA00023163"/>
    </source>
</evidence>
<dbReference type="KEGG" id="xeu:XSP_002009"/>
<dbReference type="PANTHER" id="PTHR30537:SF5">
    <property type="entry name" value="HTH-TYPE TRANSCRIPTIONAL ACTIVATOR TTDR-RELATED"/>
    <property type="match status" value="1"/>
</dbReference>
<sequence>MNFKDLEVFVAVVAAGGLAAAGRRLGMSAMAASRALAALETELGTRLVHRTTRSISLTPEGEAFLPHARAILDLGETARTSVTTDPDVASGTLKVTCPHVFGRAVMVPLLGVLQEEQPRLRVELGLSDDIIDIVEQGIDVAIRLAHPKDSRLVGRKLSDNPRALYATPAYLDKHGIPKSLSDLSHHNGLHSTAMTAWPFMAGDELRMLPIRGRFACSSAEGVKEACLQGMGLAMLSYWDVEPEIESGRLRAVPIANAIAQNLPIWALIPTSKNVPTRVRMLIEALQKRLESGA</sequence>
<dbReference type="PANTHER" id="PTHR30537">
    <property type="entry name" value="HTH-TYPE TRANSCRIPTIONAL REGULATOR"/>
    <property type="match status" value="1"/>
</dbReference>
<dbReference type="Pfam" id="PF03466">
    <property type="entry name" value="LysR_substrate"/>
    <property type="match status" value="1"/>
</dbReference>
<evidence type="ECO:0000313" key="8">
    <source>
        <dbReference type="Proteomes" id="UP000515493"/>
    </source>
</evidence>
<feature type="domain" description="HTH lysR-type" evidence="5">
    <location>
        <begin position="1"/>
        <end position="58"/>
    </location>
</feature>
<proteinExistence type="inferred from homology"/>
<evidence type="ECO:0000256" key="2">
    <source>
        <dbReference type="ARBA" id="ARBA00023015"/>
    </source>
</evidence>
<protein>
    <submittedName>
        <fullName evidence="7">LysR family transcriptional regulator</fullName>
    </submittedName>
</protein>
<dbReference type="CDD" id="cd08422">
    <property type="entry name" value="PBP2_CrgA_like"/>
    <property type="match status" value="1"/>
</dbReference>
<dbReference type="InterPro" id="IPR036388">
    <property type="entry name" value="WH-like_DNA-bd_sf"/>
</dbReference>
<comment type="similarity">
    <text evidence="1">Belongs to the LysR transcriptional regulatory family.</text>
</comment>
<dbReference type="SUPFAM" id="SSF53850">
    <property type="entry name" value="Periplasmic binding protein-like II"/>
    <property type="match status" value="1"/>
</dbReference>
<dbReference type="RefSeq" id="WP_119132027.1">
    <property type="nucleotide sequence ID" value="NZ_LR861803.1"/>
</dbReference>
<dbReference type="GeneID" id="79389325"/>
<dbReference type="SUPFAM" id="SSF46785">
    <property type="entry name" value="Winged helix' DNA-binding domain"/>
    <property type="match status" value="1"/>
</dbReference>
<keyword evidence="3" id="KW-0238">DNA-binding</keyword>
<name>A0A8E4GFB7_9XANT</name>
<dbReference type="EMBL" id="LR824641">
    <property type="protein sequence ID" value="CAD0326155.1"/>
    <property type="molecule type" value="Genomic_DNA"/>
</dbReference>
<dbReference type="GO" id="GO:0006351">
    <property type="term" value="P:DNA-templated transcription"/>
    <property type="evidence" value="ECO:0007669"/>
    <property type="project" value="TreeGrafter"/>
</dbReference>
<dbReference type="Gene3D" id="3.40.190.290">
    <property type="match status" value="1"/>
</dbReference>
<dbReference type="Gene3D" id="1.10.10.10">
    <property type="entry name" value="Winged helix-like DNA-binding domain superfamily/Winged helix DNA-binding domain"/>
    <property type="match status" value="1"/>
</dbReference>
<gene>
    <name evidence="7" type="ORF">XSP_002009</name>
</gene>
<dbReference type="Proteomes" id="UP000515493">
    <property type="component" value="Chromosome"/>
</dbReference>
<organism evidence="7 8">
    <name type="scientific">Xanthomonas euroxanthea</name>
    <dbReference type="NCBI Taxonomy" id="2259622"/>
    <lineage>
        <taxon>Bacteria</taxon>
        <taxon>Pseudomonadati</taxon>
        <taxon>Pseudomonadota</taxon>
        <taxon>Gammaproteobacteria</taxon>
        <taxon>Lysobacterales</taxon>
        <taxon>Lysobacteraceae</taxon>
        <taxon>Xanthomonas</taxon>
    </lineage>
</organism>
<evidence type="ECO:0000259" key="5">
    <source>
        <dbReference type="PROSITE" id="PS50931"/>
    </source>
</evidence>
<dbReference type="FunFam" id="1.10.10.10:FF:000001">
    <property type="entry name" value="LysR family transcriptional regulator"/>
    <property type="match status" value="1"/>
</dbReference>